<evidence type="ECO:0000256" key="5">
    <source>
        <dbReference type="ARBA" id="ARBA00023002"/>
    </source>
</evidence>
<feature type="domain" description="Pyridoxine 5'-phosphate oxidase dimerisation C-terminal" evidence="7">
    <location>
        <begin position="152"/>
        <end position="192"/>
    </location>
</feature>
<comment type="cofactor">
    <cofactor evidence="1">
        <name>FMN</name>
        <dbReference type="ChEBI" id="CHEBI:58210"/>
    </cofactor>
</comment>
<dbReference type="InterPro" id="IPR011576">
    <property type="entry name" value="Pyridox_Oxase_N"/>
</dbReference>
<dbReference type="GO" id="GO:0004733">
    <property type="term" value="F:pyridoxamine phosphate oxidase activity"/>
    <property type="evidence" value="ECO:0007669"/>
    <property type="project" value="UniProtKB-EC"/>
</dbReference>
<organism evidence="8 9">
    <name type="scientific">Fluctibacter corallii</name>
    <dbReference type="NCBI Taxonomy" id="2984329"/>
    <lineage>
        <taxon>Bacteria</taxon>
        <taxon>Pseudomonadati</taxon>
        <taxon>Pseudomonadota</taxon>
        <taxon>Gammaproteobacteria</taxon>
        <taxon>Alteromonadales</taxon>
        <taxon>Alteromonadaceae</taxon>
        <taxon>Fluctibacter</taxon>
    </lineage>
</organism>
<evidence type="ECO:0000256" key="2">
    <source>
        <dbReference type="ARBA" id="ARBA00007301"/>
    </source>
</evidence>
<dbReference type="EC" id="1.4.3.5" evidence="8"/>
<gene>
    <name evidence="8" type="ORF">OE749_03020</name>
</gene>
<accession>A0ABT3A5X3</accession>
<keyword evidence="3" id="KW-0285">Flavoprotein</keyword>
<proteinExistence type="inferred from homology"/>
<dbReference type="PANTHER" id="PTHR10851:SF0">
    <property type="entry name" value="PYRIDOXINE-5'-PHOSPHATE OXIDASE"/>
    <property type="match status" value="1"/>
</dbReference>
<evidence type="ECO:0000256" key="1">
    <source>
        <dbReference type="ARBA" id="ARBA00001917"/>
    </source>
</evidence>
<keyword evidence="5 8" id="KW-0560">Oxidoreductase</keyword>
<keyword evidence="9" id="KW-1185">Reference proteome</keyword>
<evidence type="ECO:0000256" key="4">
    <source>
        <dbReference type="ARBA" id="ARBA00022643"/>
    </source>
</evidence>
<evidence type="ECO:0000256" key="3">
    <source>
        <dbReference type="ARBA" id="ARBA00022630"/>
    </source>
</evidence>
<evidence type="ECO:0000313" key="9">
    <source>
        <dbReference type="Proteomes" id="UP001652504"/>
    </source>
</evidence>
<keyword evidence="4" id="KW-0288">FMN</keyword>
<dbReference type="SUPFAM" id="SSF50475">
    <property type="entry name" value="FMN-binding split barrel"/>
    <property type="match status" value="1"/>
</dbReference>
<evidence type="ECO:0000259" key="7">
    <source>
        <dbReference type="Pfam" id="PF10590"/>
    </source>
</evidence>
<reference evidence="8 9" key="1">
    <citation type="submission" date="2022-10" db="EMBL/GenBank/DDBJ databases">
        <title>Aestuariibacter sp. AA17 isolated from Montipora capitata coral fragment.</title>
        <authorList>
            <person name="Emsley S.A."/>
            <person name="Pfannmuller K.M."/>
            <person name="Loughran R.M."/>
            <person name="Shlafstein M."/>
            <person name="Papke E."/>
            <person name="Saw J.H."/>
            <person name="Ushijima B."/>
            <person name="Videau P."/>
        </authorList>
    </citation>
    <scope>NUCLEOTIDE SEQUENCE [LARGE SCALE GENOMIC DNA]</scope>
    <source>
        <strain evidence="8 9">AA17</strain>
    </source>
</reference>
<evidence type="ECO:0000313" key="8">
    <source>
        <dbReference type="EMBL" id="MCV2883672.1"/>
    </source>
</evidence>
<dbReference type="InterPro" id="IPR000659">
    <property type="entry name" value="Pyridox_Oxase"/>
</dbReference>
<dbReference type="Pfam" id="PF10590">
    <property type="entry name" value="PNP_phzG_C"/>
    <property type="match status" value="1"/>
</dbReference>
<dbReference type="RefSeq" id="WP_263710868.1">
    <property type="nucleotide sequence ID" value="NZ_JAOWKX010000001.1"/>
</dbReference>
<dbReference type="InterPro" id="IPR012349">
    <property type="entry name" value="Split_barrel_FMN-bd"/>
</dbReference>
<dbReference type="Gene3D" id="2.30.110.10">
    <property type="entry name" value="Electron Transport, Fmn-binding Protein, Chain A"/>
    <property type="match status" value="1"/>
</dbReference>
<dbReference type="PANTHER" id="PTHR10851">
    <property type="entry name" value="PYRIDOXINE-5-PHOSPHATE OXIDASE"/>
    <property type="match status" value="1"/>
</dbReference>
<dbReference type="Pfam" id="PF01243">
    <property type="entry name" value="PNPOx_N"/>
    <property type="match status" value="1"/>
</dbReference>
<dbReference type="NCBIfam" id="NF004231">
    <property type="entry name" value="PRK05679.1"/>
    <property type="match status" value="1"/>
</dbReference>
<dbReference type="Proteomes" id="UP001652504">
    <property type="component" value="Unassembled WGS sequence"/>
</dbReference>
<feature type="domain" description="Pyridoxamine 5'-phosphate oxidase N-terminal" evidence="6">
    <location>
        <begin position="21"/>
        <end position="134"/>
    </location>
</feature>
<protein>
    <submittedName>
        <fullName evidence="8">Pyridoxal 5'-phosphate synthase</fullName>
        <ecNumber evidence="8">1.4.3.5</ecNumber>
    </submittedName>
</protein>
<sequence length="192" mass="21688">MKDPLVRLQGWWVEATRSSPLNHKSAICVSTIDEDGYPVGRFVDLKAIDAKGLTICTSLASAKASQISRCNKVGVTAWWDHVGYQVRVAGYAHLLSDERADYFWSQRSFEAKLSTIASQQSHIMASEAVFQANLASAAKAWEGKSIPRPQEWGGFVVEPESIEFFQFSDDRLHIRECYTKRAGHWQRNRLQP</sequence>
<dbReference type="PIRSF" id="PIRSF000190">
    <property type="entry name" value="Pyd_amn-ph_oxd"/>
    <property type="match status" value="1"/>
</dbReference>
<evidence type="ECO:0000259" key="6">
    <source>
        <dbReference type="Pfam" id="PF01243"/>
    </source>
</evidence>
<comment type="caution">
    <text evidence="8">The sequence shown here is derived from an EMBL/GenBank/DDBJ whole genome shotgun (WGS) entry which is preliminary data.</text>
</comment>
<dbReference type="InterPro" id="IPR019576">
    <property type="entry name" value="Pyridoxamine_oxidase_dimer_C"/>
</dbReference>
<name>A0ABT3A5X3_9ALTE</name>
<comment type="similarity">
    <text evidence="2">Belongs to the pyridoxamine 5'-phosphate oxidase family.</text>
</comment>
<dbReference type="EMBL" id="JAOWKX010000001">
    <property type="protein sequence ID" value="MCV2883672.1"/>
    <property type="molecule type" value="Genomic_DNA"/>
</dbReference>